<evidence type="ECO:0000256" key="4">
    <source>
        <dbReference type="RuleBase" id="RU003876"/>
    </source>
</evidence>
<comment type="subcellular location">
    <subcellularLocation>
        <location evidence="1">Nucleus</location>
    </subcellularLocation>
</comment>
<dbReference type="EMBL" id="BGZK01000419">
    <property type="protein sequence ID" value="GBP42503.1"/>
    <property type="molecule type" value="Genomic_DNA"/>
</dbReference>
<feature type="compositionally biased region" description="Acidic residues" evidence="5">
    <location>
        <begin position="509"/>
        <end position="534"/>
    </location>
</feature>
<evidence type="ECO:0000256" key="2">
    <source>
        <dbReference type="ARBA" id="ARBA00009947"/>
    </source>
</evidence>
<keyword evidence="7" id="KW-1185">Reference proteome</keyword>
<name>A0A4C1VUU5_EUMVA</name>
<proteinExistence type="inferred from homology"/>
<sequence>MGSVERAGDATSEMESAEEEEMVGGGELAQHLMNRLSDFSLAEKISTYKPLLGGGHSMLEKYAVVPPPPPTLRARPELSVNHDRNLIRDRACDGDRFRKHCDKAADCVRADCGVPQGILAASAARSVHQTLLLISTSPECSTKRERLRRTALATFAPLVRDGKTSDSAPLHIFYYSVVPTGLTRGEALSTITARIHAAAVASLPANVRRRVRALRALQRQFVDVEAQFYSEVHALECKYEKLYKPLFEKVTLCNELDEHSIATVLSTFLSGDYEPKDEECVNPWRDDSEEEELARGVRSAAISDLAPNDAPPSDQTQPTEPDVDPNVKGIPGFWYTIFKNVSMLSEMMQEHDEPILKCLQDIKVNMHEDPIGFTLEFHFAPNDYFTNTVLTKEYFMKCKPDDESPLEFEGPEIYSCKGCEINWKKGKNVTVKTIKKKQKHKSRGSVRTVTKSVQADSFFNFFAPPSMPEDADSGLIADVQTLLTADFEIGHYIRERVVSRAVLLFTGEGLDEDDDDDFEEEEEECSTEESEEEELPPRRRSAKKALPSNKGSGQPQAQGNPAECKQQ</sequence>
<dbReference type="Gene3D" id="3.30.1120.90">
    <property type="entry name" value="Nucleosome assembly protein"/>
    <property type="match status" value="1"/>
</dbReference>
<protein>
    <submittedName>
        <fullName evidence="6">Nucleosome assembly protein 1-like 4</fullName>
    </submittedName>
</protein>
<evidence type="ECO:0000256" key="3">
    <source>
        <dbReference type="ARBA" id="ARBA00023242"/>
    </source>
</evidence>
<evidence type="ECO:0000313" key="7">
    <source>
        <dbReference type="Proteomes" id="UP000299102"/>
    </source>
</evidence>
<gene>
    <name evidence="6" type="primary">Nap1l4</name>
    <name evidence="6" type="ORF">EVAR_29307_1</name>
</gene>
<dbReference type="InterPro" id="IPR002164">
    <property type="entry name" value="NAP_family"/>
</dbReference>
<evidence type="ECO:0000256" key="1">
    <source>
        <dbReference type="ARBA" id="ARBA00004123"/>
    </source>
</evidence>
<keyword evidence="3" id="KW-0539">Nucleus</keyword>
<dbReference type="STRING" id="151549.A0A4C1VUU5"/>
<dbReference type="GO" id="GO:0005634">
    <property type="term" value="C:nucleus"/>
    <property type="evidence" value="ECO:0007669"/>
    <property type="project" value="UniProtKB-SubCell"/>
</dbReference>
<dbReference type="AlphaFoldDB" id="A0A4C1VUU5"/>
<dbReference type="FunFam" id="1.20.5.1500:FF:000001">
    <property type="entry name" value="Nucleosome assembly protein 1-like 1"/>
    <property type="match status" value="1"/>
</dbReference>
<organism evidence="6 7">
    <name type="scientific">Eumeta variegata</name>
    <name type="common">Bagworm moth</name>
    <name type="synonym">Eumeta japonica</name>
    <dbReference type="NCBI Taxonomy" id="151549"/>
    <lineage>
        <taxon>Eukaryota</taxon>
        <taxon>Metazoa</taxon>
        <taxon>Ecdysozoa</taxon>
        <taxon>Arthropoda</taxon>
        <taxon>Hexapoda</taxon>
        <taxon>Insecta</taxon>
        <taxon>Pterygota</taxon>
        <taxon>Neoptera</taxon>
        <taxon>Endopterygota</taxon>
        <taxon>Lepidoptera</taxon>
        <taxon>Glossata</taxon>
        <taxon>Ditrysia</taxon>
        <taxon>Tineoidea</taxon>
        <taxon>Psychidae</taxon>
        <taxon>Oiketicinae</taxon>
        <taxon>Eumeta</taxon>
    </lineage>
</organism>
<feature type="compositionally biased region" description="Polar residues" evidence="5">
    <location>
        <begin position="549"/>
        <end position="567"/>
    </location>
</feature>
<dbReference type="Pfam" id="PF00956">
    <property type="entry name" value="NAP"/>
    <property type="match status" value="1"/>
</dbReference>
<dbReference type="FunFam" id="3.30.1120.90:FF:000001">
    <property type="entry name" value="Nucleosome assembly protein 1-like 1"/>
    <property type="match status" value="1"/>
</dbReference>
<accession>A0A4C1VUU5</accession>
<feature type="region of interest" description="Disordered" evidence="5">
    <location>
        <begin position="302"/>
        <end position="327"/>
    </location>
</feature>
<evidence type="ECO:0000313" key="6">
    <source>
        <dbReference type="EMBL" id="GBP42503.1"/>
    </source>
</evidence>
<feature type="region of interest" description="Disordered" evidence="5">
    <location>
        <begin position="509"/>
        <end position="567"/>
    </location>
</feature>
<dbReference type="Proteomes" id="UP000299102">
    <property type="component" value="Unassembled WGS sequence"/>
</dbReference>
<reference evidence="6 7" key="1">
    <citation type="journal article" date="2019" name="Commun. Biol.">
        <title>The bagworm genome reveals a unique fibroin gene that provides high tensile strength.</title>
        <authorList>
            <person name="Kono N."/>
            <person name="Nakamura H."/>
            <person name="Ohtoshi R."/>
            <person name="Tomita M."/>
            <person name="Numata K."/>
            <person name="Arakawa K."/>
        </authorList>
    </citation>
    <scope>NUCLEOTIDE SEQUENCE [LARGE SCALE GENOMIC DNA]</scope>
</reference>
<dbReference type="GO" id="GO:0006334">
    <property type="term" value="P:nucleosome assembly"/>
    <property type="evidence" value="ECO:0007669"/>
    <property type="project" value="InterPro"/>
</dbReference>
<dbReference type="InterPro" id="IPR037231">
    <property type="entry name" value="NAP-like_sf"/>
</dbReference>
<dbReference type="Gene3D" id="1.20.5.1500">
    <property type="match status" value="1"/>
</dbReference>
<dbReference type="PANTHER" id="PTHR11875">
    <property type="entry name" value="TESTIS-SPECIFIC Y-ENCODED PROTEIN"/>
    <property type="match status" value="1"/>
</dbReference>
<comment type="similarity">
    <text evidence="2 4">Belongs to the nucleosome assembly protein (NAP) family.</text>
</comment>
<comment type="caution">
    <text evidence="6">The sequence shown here is derived from an EMBL/GenBank/DDBJ whole genome shotgun (WGS) entry which is preliminary data.</text>
</comment>
<dbReference type="SUPFAM" id="SSF143113">
    <property type="entry name" value="NAP-like"/>
    <property type="match status" value="1"/>
</dbReference>
<dbReference type="OrthoDB" id="27325at2759"/>
<evidence type="ECO:0000256" key="5">
    <source>
        <dbReference type="SAM" id="MobiDB-lite"/>
    </source>
</evidence>
<feature type="region of interest" description="Disordered" evidence="5">
    <location>
        <begin position="1"/>
        <end position="24"/>
    </location>
</feature>